<dbReference type="Proteomes" id="UP000184287">
    <property type="component" value="Unassembled WGS sequence"/>
</dbReference>
<dbReference type="RefSeq" id="WP_073229745.1">
    <property type="nucleotide sequence ID" value="NZ_FQUQ01000002.1"/>
</dbReference>
<dbReference type="OrthoDB" id="1147607at2"/>
<reference evidence="2" key="1">
    <citation type="submission" date="2016-11" db="EMBL/GenBank/DDBJ databases">
        <authorList>
            <person name="Varghese N."/>
            <person name="Submissions S."/>
        </authorList>
    </citation>
    <scope>NUCLEOTIDE SEQUENCE [LARGE SCALE GENOMIC DNA]</scope>
    <source>
        <strain evidence="2">DSM 16990</strain>
    </source>
</reference>
<organism evidence="1 2">
    <name type="scientific">Pedobacter caeni</name>
    <dbReference type="NCBI Taxonomy" id="288992"/>
    <lineage>
        <taxon>Bacteria</taxon>
        <taxon>Pseudomonadati</taxon>
        <taxon>Bacteroidota</taxon>
        <taxon>Sphingobacteriia</taxon>
        <taxon>Sphingobacteriales</taxon>
        <taxon>Sphingobacteriaceae</taxon>
        <taxon>Pedobacter</taxon>
    </lineage>
</organism>
<sequence length="281" mass="32981">MKKYLIIILSAILLIFNVKSVAQEMTQFKKEIQGNTVQLVVNRKGNTTIFETQLLNSKKTPLILNRFESNSDLLADKNKYQFFNVIDFNIKGHFLYIFYNDFGKIFMDRYVLGENAPSTQKRILIGNHQILSYENGGDMESCFQAKWIDHQLYFHIDAKQTYGGRLNELFVFSEPQMKIDKVSFPKPSKIVPGNGFFNTLDIDANAEKVQKEMFRLLVENKITAPKGSFLFLGYLEHPFLHRVYKKHKVRDVEDLYLFYKTETAEVKIIRYDNNENLWILE</sequence>
<name>A0A1M4YVG9_9SPHI</name>
<evidence type="ECO:0000313" key="2">
    <source>
        <dbReference type="Proteomes" id="UP000184287"/>
    </source>
</evidence>
<evidence type="ECO:0000313" key="1">
    <source>
        <dbReference type="EMBL" id="SHF09547.1"/>
    </source>
</evidence>
<keyword evidence="2" id="KW-1185">Reference proteome</keyword>
<dbReference type="EMBL" id="FQUQ01000002">
    <property type="protein sequence ID" value="SHF09547.1"/>
    <property type="molecule type" value="Genomic_DNA"/>
</dbReference>
<accession>A0A1M4YVG9</accession>
<dbReference type="AlphaFoldDB" id="A0A1M4YVG9"/>
<proteinExistence type="predicted"/>
<gene>
    <name evidence="1" type="ORF">SAMN04488522_10274</name>
</gene>
<protein>
    <submittedName>
        <fullName evidence="1">Uncharacterized protein</fullName>
    </submittedName>
</protein>